<comment type="pathway">
    <text evidence="10 11">Cell wall biogenesis; peptidoglycan biosynthesis.</text>
</comment>
<dbReference type="InterPro" id="IPR013221">
    <property type="entry name" value="Mur_ligase_cen"/>
</dbReference>
<keyword evidence="6 10" id="KW-0133">Cell shape</keyword>
<dbReference type="EC" id="6.3.2.10" evidence="10 11"/>
<comment type="function">
    <text evidence="10 11">Involved in cell wall formation. Catalyzes the final step in the synthesis of UDP-N-acetylmuramoyl-pentapeptide, the precursor of murein.</text>
</comment>
<keyword evidence="3 10" id="KW-0132">Cell division</keyword>
<dbReference type="InterPro" id="IPR005863">
    <property type="entry name" value="UDP-N-AcMur_synth"/>
</dbReference>
<dbReference type="InterPro" id="IPR036565">
    <property type="entry name" value="Mur-like_cat_sf"/>
</dbReference>
<comment type="similarity">
    <text evidence="10">Belongs to the MurCDEF family. MurF subfamily.</text>
</comment>
<evidence type="ECO:0000259" key="13">
    <source>
        <dbReference type="Pfam" id="PF02875"/>
    </source>
</evidence>
<dbReference type="GO" id="GO:0008360">
    <property type="term" value="P:regulation of cell shape"/>
    <property type="evidence" value="ECO:0007669"/>
    <property type="project" value="UniProtKB-KW"/>
</dbReference>
<dbReference type="Proteomes" id="UP000092596">
    <property type="component" value="Chromosome"/>
</dbReference>
<comment type="subcellular location">
    <subcellularLocation>
        <location evidence="10 11">Cytoplasm</location>
    </subcellularLocation>
</comment>
<evidence type="ECO:0000256" key="10">
    <source>
        <dbReference type="HAMAP-Rule" id="MF_02019"/>
    </source>
</evidence>
<evidence type="ECO:0000313" key="15">
    <source>
        <dbReference type="EMBL" id="ANP28160.1"/>
    </source>
</evidence>
<evidence type="ECO:0000256" key="6">
    <source>
        <dbReference type="ARBA" id="ARBA00022960"/>
    </source>
</evidence>
<dbReference type="UniPathway" id="UPA00219"/>
<dbReference type="AlphaFoldDB" id="A0A1B0ZJQ1"/>
<sequence>MRKTTTGAIARLVGGRLVGGATGEECVHGKASVDSRVIDSGDLFVAFEGEHVDGHDFVSAAEKGGAAAALVTKTDQALALPAIQVEDPLAALDILARHELESARASAEPPIVIALTGSNGKTSTKDLLHAILAPVGETIAPVGSRNNELGLPLTVLELTETTRFLVLEMGARGIGHISHLTDIARPDVSVVLNVGSAHVGEFGGVENIARAKGELVEALEESGTAVLNADDARVKAMGTRTRAHLAHFSLNDCSAEAYADHVRLDALARASFTLHMGGSELPIALTLTGEHHVKNALAAAAAASAAGVRFEEIAAGLNAAEQRSPGRMQVSELPNGVTLINDAYNANPDSMRAGLNALAVLGRERHTIAVLGEMLELGDESAKAHRDIGSYAARSGIDVVVAVGEGARDIYEGVTETRGEHEGAVYVESLEDAPAVLETLRRPESTFLLKSSNGAGLAKLGESLVRAWGAESTKADNRGEKE</sequence>
<feature type="domain" description="Mur ligase N-terminal catalytic" evidence="12">
    <location>
        <begin position="33"/>
        <end position="98"/>
    </location>
</feature>
<dbReference type="HAMAP" id="MF_02019">
    <property type="entry name" value="MurF"/>
    <property type="match status" value="1"/>
</dbReference>
<keyword evidence="1 10" id="KW-0963">Cytoplasm</keyword>
<keyword evidence="9 10" id="KW-0961">Cell wall biogenesis/degradation</keyword>
<dbReference type="Gene3D" id="3.40.1390.10">
    <property type="entry name" value="MurE/MurF, N-terminal domain"/>
    <property type="match status" value="1"/>
</dbReference>
<dbReference type="PANTHER" id="PTHR43024">
    <property type="entry name" value="UDP-N-ACETYLMURAMOYL-TRIPEPTIDE--D-ALANYL-D-ALANINE LIGASE"/>
    <property type="match status" value="1"/>
</dbReference>
<dbReference type="InterPro" id="IPR036615">
    <property type="entry name" value="Mur_ligase_C_dom_sf"/>
</dbReference>
<dbReference type="Pfam" id="PF01225">
    <property type="entry name" value="Mur_ligase"/>
    <property type="match status" value="1"/>
</dbReference>
<dbReference type="InterPro" id="IPR004101">
    <property type="entry name" value="Mur_ligase_C"/>
</dbReference>
<dbReference type="GO" id="GO:0005524">
    <property type="term" value="F:ATP binding"/>
    <property type="evidence" value="ECO:0007669"/>
    <property type="project" value="UniProtKB-UniRule"/>
</dbReference>
<dbReference type="GO" id="GO:0005737">
    <property type="term" value="C:cytoplasm"/>
    <property type="evidence" value="ECO:0007669"/>
    <property type="project" value="UniProtKB-SubCell"/>
</dbReference>
<dbReference type="SUPFAM" id="SSF53623">
    <property type="entry name" value="MurD-like peptide ligases, catalytic domain"/>
    <property type="match status" value="1"/>
</dbReference>
<dbReference type="EMBL" id="CP012117">
    <property type="protein sequence ID" value="ANP28160.1"/>
    <property type="molecule type" value="Genomic_DNA"/>
</dbReference>
<dbReference type="STRING" id="1630135.DAD186_16100"/>
<evidence type="ECO:0000256" key="4">
    <source>
        <dbReference type="ARBA" id="ARBA00022741"/>
    </source>
</evidence>
<keyword evidence="4 10" id="KW-0547">Nucleotide-binding</keyword>
<evidence type="ECO:0000256" key="1">
    <source>
        <dbReference type="ARBA" id="ARBA00022490"/>
    </source>
</evidence>
<evidence type="ECO:0000256" key="5">
    <source>
        <dbReference type="ARBA" id="ARBA00022840"/>
    </source>
</evidence>
<dbReference type="RefSeq" id="WP_065248201.1">
    <property type="nucleotide sequence ID" value="NZ_CP012117.1"/>
</dbReference>
<evidence type="ECO:0000256" key="9">
    <source>
        <dbReference type="ARBA" id="ARBA00023316"/>
    </source>
</evidence>
<dbReference type="GO" id="GO:0051301">
    <property type="term" value="P:cell division"/>
    <property type="evidence" value="ECO:0007669"/>
    <property type="project" value="UniProtKB-KW"/>
</dbReference>
<keyword evidence="8 10" id="KW-0131">Cell cycle</keyword>
<name>A0A1B0ZJQ1_9MICO</name>
<dbReference type="SUPFAM" id="SSF63418">
    <property type="entry name" value="MurE/MurF N-terminal domain"/>
    <property type="match status" value="1"/>
</dbReference>
<evidence type="ECO:0000256" key="7">
    <source>
        <dbReference type="ARBA" id="ARBA00022984"/>
    </source>
</evidence>
<dbReference type="SUPFAM" id="SSF53244">
    <property type="entry name" value="MurD-like peptide ligases, peptide-binding domain"/>
    <property type="match status" value="1"/>
</dbReference>
<keyword evidence="2 10" id="KW-0436">Ligase</keyword>
<dbReference type="GO" id="GO:0071555">
    <property type="term" value="P:cell wall organization"/>
    <property type="evidence" value="ECO:0007669"/>
    <property type="project" value="UniProtKB-KW"/>
</dbReference>
<dbReference type="InterPro" id="IPR051046">
    <property type="entry name" value="MurCDEF_CellWall_CoF430Synth"/>
</dbReference>
<dbReference type="GO" id="GO:0047480">
    <property type="term" value="F:UDP-N-acetylmuramoyl-tripeptide-D-alanyl-D-alanine ligase activity"/>
    <property type="evidence" value="ECO:0007669"/>
    <property type="project" value="UniProtKB-UniRule"/>
</dbReference>
<evidence type="ECO:0000313" key="16">
    <source>
        <dbReference type="Proteomes" id="UP000092596"/>
    </source>
</evidence>
<dbReference type="KEGG" id="dva:DAD186_16100"/>
<organism evidence="15 16">
    <name type="scientific">Dermabacter vaginalis</name>
    <dbReference type="NCBI Taxonomy" id="1630135"/>
    <lineage>
        <taxon>Bacteria</taxon>
        <taxon>Bacillati</taxon>
        <taxon>Actinomycetota</taxon>
        <taxon>Actinomycetes</taxon>
        <taxon>Micrococcales</taxon>
        <taxon>Dermabacteraceae</taxon>
        <taxon>Dermabacter</taxon>
    </lineage>
</organism>
<dbReference type="Gene3D" id="3.90.190.20">
    <property type="entry name" value="Mur ligase, C-terminal domain"/>
    <property type="match status" value="1"/>
</dbReference>
<dbReference type="InterPro" id="IPR035911">
    <property type="entry name" value="MurE/MurF_N"/>
</dbReference>
<dbReference type="PANTHER" id="PTHR43024:SF1">
    <property type="entry name" value="UDP-N-ACETYLMURAMOYL-TRIPEPTIDE--D-ALANYL-D-ALANINE LIGASE"/>
    <property type="match status" value="1"/>
</dbReference>
<comment type="catalytic activity">
    <reaction evidence="10 11">
        <text>D-alanyl-D-alanine + UDP-N-acetyl-alpha-D-muramoyl-L-alanyl-gamma-D-glutamyl-meso-2,6-diaminopimelate + ATP = UDP-N-acetyl-alpha-D-muramoyl-L-alanyl-gamma-D-glutamyl-meso-2,6-diaminopimeloyl-D-alanyl-D-alanine + ADP + phosphate + H(+)</text>
        <dbReference type="Rhea" id="RHEA:28374"/>
        <dbReference type="ChEBI" id="CHEBI:15378"/>
        <dbReference type="ChEBI" id="CHEBI:30616"/>
        <dbReference type="ChEBI" id="CHEBI:43474"/>
        <dbReference type="ChEBI" id="CHEBI:57822"/>
        <dbReference type="ChEBI" id="CHEBI:61386"/>
        <dbReference type="ChEBI" id="CHEBI:83905"/>
        <dbReference type="ChEBI" id="CHEBI:456216"/>
        <dbReference type="EC" id="6.3.2.10"/>
    </reaction>
</comment>
<dbReference type="NCBIfam" id="TIGR01143">
    <property type="entry name" value="murF"/>
    <property type="match status" value="1"/>
</dbReference>
<dbReference type="Pfam" id="PF02875">
    <property type="entry name" value="Mur_ligase_C"/>
    <property type="match status" value="1"/>
</dbReference>
<evidence type="ECO:0000259" key="12">
    <source>
        <dbReference type="Pfam" id="PF01225"/>
    </source>
</evidence>
<dbReference type="Pfam" id="PF08245">
    <property type="entry name" value="Mur_ligase_M"/>
    <property type="match status" value="1"/>
</dbReference>
<dbReference type="GO" id="GO:0009252">
    <property type="term" value="P:peptidoglycan biosynthetic process"/>
    <property type="evidence" value="ECO:0007669"/>
    <property type="project" value="UniProtKB-UniRule"/>
</dbReference>
<feature type="domain" description="Mur ligase central" evidence="14">
    <location>
        <begin position="116"/>
        <end position="303"/>
    </location>
</feature>
<gene>
    <name evidence="10" type="primary">murF</name>
    <name evidence="15" type="ORF">DAD186_16100</name>
</gene>
<feature type="binding site" evidence="10">
    <location>
        <begin position="117"/>
        <end position="123"/>
    </location>
    <ligand>
        <name>ATP</name>
        <dbReference type="ChEBI" id="CHEBI:30616"/>
    </ligand>
</feature>
<protein>
    <recommendedName>
        <fullName evidence="10 11">UDP-N-acetylmuramoyl-tripeptide--D-alanyl-D-alanine ligase</fullName>
        <ecNumber evidence="10 11">6.3.2.10</ecNumber>
    </recommendedName>
    <alternativeName>
        <fullName evidence="10">D-alanyl-D-alanine-adding enzyme</fullName>
    </alternativeName>
</protein>
<reference evidence="15 16" key="1">
    <citation type="submission" date="2015-06" db="EMBL/GenBank/DDBJ databases">
        <title>Investigation of pathophysiology for high-risk pregnancy and development of treatment modality based on it.</title>
        <authorList>
            <person name="Kim B.-C."/>
            <person name="Lim S."/>
        </authorList>
    </citation>
    <scope>NUCLEOTIDE SEQUENCE [LARGE SCALE GENOMIC DNA]</scope>
    <source>
        <strain evidence="15 16">AD1-86</strain>
    </source>
</reference>
<feature type="domain" description="Mur ligase C-terminal" evidence="13">
    <location>
        <begin position="326"/>
        <end position="452"/>
    </location>
</feature>
<accession>A0A1B0ZJQ1</accession>
<evidence type="ECO:0000256" key="11">
    <source>
        <dbReference type="RuleBase" id="RU004136"/>
    </source>
</evidence>
<evidence type="ECO:0000256" key="3">
    <source>
        <dbReference type="ARBA" id="ARBA00022618"/>
    </source>
</evidence>
<keyword evidence="7 10" id="KW-0573">Peptidoglycan synthesis</keyword>
<evidence type="ECO:0000256" key="8">
    <source>
        <dbReference type="ARBA" id="ARBA00023306"/>
    </source>
</evidence>
<dbReference type="GO" id="GO:0008766">
    <property type="term" value="F:UDP-N-acetylmuramoylalanyl-D-glutamyl-2,6-diaminopimelate-D-alanyl-D-alanine ligase activity"/>
    <property type="evidence" value="ECO:0007669"/>
    <property type="project" value="RHEA"/>
</dbReference>
<evidence type="ECO:0000256" key="2">
    <source>
        <dbReference type="ARBA" id="ARBA00022598"/>
    </source>
</evidence>
<proteinExistence type="inferred from homology"/>
<dbReference type="PATRIC" id="fig|1630135.4.peg.1611"/>
<keyword evidence="5 10" id="KW-0067">ATP-binding</keyword>
<dbReference type="InterPro" id="IPR000713">
    <property type="entry name" value="Mur_ligase_N"/>
</dbReference>
<evidence type="ECO:0000259" key="14">
    <source>
        <dbReference type="Pfam" id="PF08245"/>
    </source>
</evidence>
<dbReference type="Gene3D" id="3.40.1190.10">
    <property type="entry name" value="Mur-like, catalytic domain"/>
    <property type="match status" value="1"/>
</dbReference>